<evidence type="ECO:0000313" key="3">
    <source>
        <dbReference type="EMBL" id="CAD7645578.1"/>
    </source>
</evidence>
<dbReference type="OrthoDB" id="10261918at2759"/>
<feature type="domain" description="Pre-mRNA processing factor 4 (PRP4)-like" evidence="2">
    <location>
        <begin position="105"/>
        <end position="156"/>
    </location>
</feature>
<dbReference type="GO" id="GO:0071021">
    <property type="term" value="C:U2-type post-spliceosomal complex"/>
    <property type="evidence" value="ECO:0007669"/>
    <property type="project" value="TreeGrafter"/>
</dbReference>
<evidence type="ECO:0000256" key="1">
    <source>
        <dbReference type="SAM" id="MobiDB-lite"/>
    </source>
</evidence>
<dbReference type="PANTHER" id="PTHR13007">
    <property type="entry name" value="PRE-MRNA SPLICING FACTOR-RELATED"/>
    <property type="match status" value="1"/>
</dbReference>
<dbReference type="GO" id="GO:0046540">
    <property type="term" value="C:U4/U6 x U5 tri-snRNP complex"/>
    <property type="evidence" value="ECO:0007669"/>
    <property type="project" value="TreeGrafter"/>
</dbReference>
<dbReference type="AlphaFoldDB" id="A0A7R9LSD5"/>
<dbReference type="EMBL" id="OC916903">
    <property type="protein sequence ID" value="CAD7645578.1"/>
    <property type="molecule type" value="Genomic_DNA"/>
</dbReference>
<dbReference type="SMART" id="SM00500">
    <property type="entry name" value="SFM"/>
    <property type="match status" value="1"/>
</dbReference>
<dbReference type="Gene3D" id="4.10.280.110">
    <property type="entry name" value="Pre-mRNA processing factor 4 domain"/>
    <property type="match status" value="1"/>
</dbReference>
<dbReference type="InterPro" id="IPR014906">
    <property type="entry name" value="PRP4-like"/>
</dbReference>
<accession>A0A7R9LSD5</accession>
<feature type="compositionally biased region" description="Low complexity" evidence="1">
    <location>
        <begin position="85"/>
        <end position="96"/>
    </location>
</feature>
<proteinExistence type="predicted"/>
<dbReference type="Proteomes" id="UP000728032">
    <property type="component" value="Unassembled WGS sequence"/>
</dbReference>
<dbReference type="InterPro" id="IPR039979">
    <property type="entry name" value="PRPF18"/>
</dbReference>
<dbReference type="PANTHER" id="PTHR13007:SF19">
    <property type="entry name" value="PRE-MRNA-SPLICING FACTOR 18"/>
    <property type="match status" value="1"/>
</dbReference>
<gene>
    <name evidence="3" type="ORF">ONB1V03_LOCUS5280</name>
</gene>
<evidence type="ECO:0000259" key="2">
    <source>
        <dbReference type="SMART" id="SM00500"/>
    </source>
</evidence>
<dbReference type="EMBL" id="CAJPVJ010002078">
    <property type="protein sequence ID" value="CAG2165742.1"/>
    <property type="molecule type" value="Genomic_DNA"/>
</dbReference>
<dbReference type="GO" id="GO:0000350">
    <property type="term" value="P:generation of catalytic spliceosome for second transesterification step"/>
    <property type="evidence" value="ECO:0007669"/>
    <property type="project" value="TreeGrafter"/>
</dbReference>
<reference evidence="3" key="1">
    <citation type="submission" date="2020-11" db="EMBL/GenBank/DDBJ databases">
        <authorList>
            <person name="Tran Van P."/>
        </authorList>
    </citation>
    <scope>NUCLEOTIDE SEQUENCE</scope>
</reference>
<feature type="region of interest" description="Disordered" evidence="1">
    <location>
        <begin position="38"/>
        <end position="96"/>
    </location>
</feature>
<sequence>MDILKAEIERKRKLLESRSLVDSTKKFFKREELNHKWDEEYHQKQALKNSGHKSSQKTIDGQTGDTESSGGVGGSGSSGEHKSGESSSTTTASSGLLSSLGQRILPRKEVIKRLRERNEPIVLFAETEAEAFVRLRKLELLEPEASDQGFRNDFQEAMESVDAAYLEEIVKVGGDKSKKDGANDVKVVETNTTIDEILQLAQHLGRRRDEARDCDVIHTYMKFLMELWGKKLNARPEEVKRTTRGKTL</sequence>
<evidence type="ECO:0000313" key="4">
    <source>
        <dbReference type="Proteomes" id="UP000728032"/>
    </source>
</evidence>
<dbReference type="SUPFAM" id="SSF158230">
    <property type="entry name" value="PRP4-like"/>
    <property type="match status" value="1"/>
</dbReference>
<organism evidence="3">
    <name type="scientific">Oppiella nova</name>
    <dbReference type="NCBI Taxonomy" id="334625"/>
    <lineage>
        <taxon>Eukaryota</taxon>
        <taxon>Metazoa</taxon>
        <taxon>Ecdysozoa</taxon>
        <taxon>Arthropoda</taxon>
        <taxon>Chelicerata</taxon>
        <taxon>Arachnida</taxon>
        <taxon>Acari</taxon>
        <taxon>Acariformes</taxon>
        <taxon>Sarcoptiformes</taxon>
        <taxon>Oribatida</taxon>
        <taxon>Brachypylina</taxon>
        <taxon>Oppioidea</taxon>
        <taxon>Oppiidae</taxon>
        <taxon>Oppiella</taxon>
    </lineage>
</organism>
<protein>
    <recommendedName>
        <fullName evidence="2">Pre-mRNA processing factor 4 (PRP4)-like domain-containing protein</fullName>
    </recommendedName>
</protein>
<keyword evidence="4" id="KW-1185">Reference proteome</keyword>
<dbReference type="InterPro" id="IPR036285">
    <property type="entry name" value="PRP4-like_sf"/>
</dbReference>
<name>A0A7R9LSD5_9ACAR</name>
<dbReference type="Pfam" id="PF08799">
    <property type="entry name" value="PRP4"/>
    <property type="match status" value="1"/>
</dbReference>
<dbReference type="GO" id="GO:0005682">
    <property type="term" value="C:U5 snRNP"/>
    <property type="evidence" value="ECO:0007669"/>
    <property type="project" value="TreeGrafter"/>
</dbReference>